<dbReference type="CDD" id="cd01058">
    <property type="entry name" value="AAMH_B"/>
    <property type="match status" value="1"/>
</dbReference>
<dbReference type="PIRSF" id="PIRSF000040">
    <property type="entry name" value="MMOH_comp"/>
    <property type="match status" value="1"/>
</dbReference>
<dbReference type="AlphaFoldDB" id="A0AA37IQT8"/>
<gene>
    <name evidence="3" type="ORF">CBA19CS42_40185</name>
</gene>
<dbReference type="InterPro" id="IPR012078">
    <property type="entry name" value="MP_mOase_hydro"/>
</dbReference>
<accession>A0AA37IQT8</accession>
<keyword evidence="1" id="KW-0560">Oxidoreductase</keyword>
<dbReference type="SUPFAM" id="SSF47240">
    <property type="entry name" value="Ferritin-like"/>
    <property type="match status" value="1"/>
</dbReference>
<reference evidence="3" key="1">
    <citation type="submission" date="2022-09" db="EMBL/GenBank/DDBJ databases">
        <title>Isolation and characterization of 3-chlorobenzoate degrading bacteria from soils in Shizuoka.</title>
        <authorList>
            <person name="Ifat A."/>
            <person name="Ogawa N."/>
            <person name="Kimbara K."/>
            <person name="Moriuchi R."/>
            <person name="Dohra H."/>
            <person name="Shintani M."/>
        </authorList>
    </citation>
    <scope>NUCLEOTIDE SEQUENCE</scope>
    <source>
        <strain evidence="3">19CS4-2</strain>
    </source>
</reference>
<dbReference type="Gene3D" id="1.10.620.20">
    <property type="entry name" value="Ribonucleotide Reductase, subunit A"/>
    <property type="match status" value="1"/>
</dbReference>
<sequence>MQIDIKTSAVEQVRQTFSHVARRLGADKPASRYQEATFDLQPEVNFHYRPLWQPEFELYDKGRTAIVMNDWYAFKDPRQYYYGAYTIARSRQQEAMEKNFEFVARRRLLSDLPDEAKAHIASLMVPLRHVEWAANTNNCFVTGYGWGTAITQATMFHCMDRLGIAQYLSRIGLALDGNQGTSLVEGKARWLDDPMWQGLRRVVEDTMVVRDWFETFVAQNVVLDGLLYPLVYRHIDERITRLHGPGLGMLNEFASSWFDETSRWVDATIKTAAAESPANAALLGQWIAKWRAAVIEALKPFAIAALDDDAHHALEAIAQAFDARIAKQGVEVSHG</sequence>
<dbReference type="InterPro" id="IPR012348">
    <property type="entry name" value="RNR-like"/>
</dbReference>
<dbReference type="InterPro" id="IPR003430">
    <property type="entry name" value="Phenol_Hydrox"/>
</dbReference>
<comment type="caution">
    <text evidence="3">The sequence shown here is derived from an EMBL/GenBank/DDBJ whole genome shotgun (WGS) entry which is preliminary data.</text>
</comment>
<evidence type="ECO:0000256" key="2">
    <source>
        <dbReference type="ARBA" id="ARBA00023033"/>
    </source>
</evidence>
<dbReference type="RefSeq" id="WP_238218407.1">
    <property type="nucleotide sequence ID" value="NZ_BPUS01000049.1"/>
</dbReference>
<dbReference type="GO" id="GO:0016709">
    <property type="term" value="F:oxidoreductase activity, acting on paired donors, with incorporation or reduction of molecular oxygen, NAD(P)H as one donor, and incorporation of one atom of oxygen"/>
    <property type="evidence" value="ECO:0007669"/>
    <property type="project" value="InterPro"/>
</dbReference>
<dbReference type="InterPro" id="IPR009078">
    <property type="entry name" value="Ferritin-like_SF"/>
</dbReference>
<protein>
    <submittedName>
        <fullName evidence="3">Aromatic/alkene monooxygenase hydroxylase subunit beta</fullName>
    </submittedName>
</protein>
<dbReference type="Proteomes" id="UP001055111">
    <property type="component" value="Unassembled WGS sequence"/>
</dbReference>
<keyword evidence="2 3" id="KW-0503">Monooxygenase</keyword>
<evidence type="ECO:0000313" key="4">
    <source>
        <dbReference type="Proteomes" id="UP001055111"/>
    </source>
</evidence>
<organism evidence="3 4">
    <name type="scientific">Caballeronia novacaledonica</name>
    <dbReference type="NCBI Taxonomy" id="1544861"/>
    <lineage>
        <taxon>Bacteria</taxon>
        <taxon>Pseudomonadati</taxon>
        <taxon>Pseudomonadota</taxon>
        <taxon>Betaproteobacteria</taxon>
        <taxon>Burkholderiales</taxon>
        <taxon>Burkholderiaceae</taxon>
        <taxon>Caballeronia</taxon>
    </lineage>
</organism>
<dbReference type="EMBL" id="BPUS01000049">
    <property type="protein sequence ID" value="GJH30875.1"/>
    <property type="molecule type" value="Genomic_DNA"/>
</dbReference>
<evidence type="ECO:0000256" key="1">
    <source>
        <dbReference type="ARBA" id="ARBA00023002"/>
    </source>
</evidence>
<proteinExistence type="predicted"/>
<dbReference type="Pfam" id="PF02332">
    <property type="entry name" value="Phenol_Hydrox"/>
    <property type="match status" value="1"/>
</dbReference>
<name>A0AA37IQT8_9BURK</name>
<evidence type="ECO:0000313" key="3">
    <source>
        <dbReference type="EMBL" id="GJH30875.1"/>
    </source>
</evidence>